<proteinExistence type="inferred from homology"/>
<organism evidence="9 10">
    <name type="scientific">Limimaricola variabilis</name>
    <dbReference type="NCBI Taxonomy" id="1492771"/>
    <lineage>
        <taxon>Bacteria</taxon>
        <taxon>Pseudomonadati</taxon>
        <taxon>Pseudomonadota</taxon>
        <taxon>Alphaproteobacteria</taxon>
        <taxon>Rhodobacterales</taxon>
        <taxon>Paracoccaceae</taxon>
        <taxon>Limimaricola</taxon>
    </lineage>
</organism>
<evidence type="ECO:0000256" key="4">
    <source>
        <dbReference type="ARBA" id="ARBA00022655"/>
    </source>
</evidence>
<dbReference type="EMBL" id="JACIBX010000008">
    <property type="protein sequence ID" value="MBB3712789.1"/>
    <property type="molecule type" value="Genomic_DNA"/>
</dbReference>
<evidence type="ECO:0000256" key="6">
    <source>
        <dbReference type="ARBA" id="ARBA00022840"/>
    </source>
</evidence>
<keyword evidence="6 8" id="KW-0067">ATP-binding</keyword>
<comment type="miscellaneous">
    <text evidence="8">The reaction proceeds by a bi uni uni bi ping pong mechanism.</text>
</comment>
<dbReference type="InterPro" id="IPR014729">
    <property type="entry name" value="Rossmann-like_a/b/a_fold"/>
</dbReference>
<evidence type="ECO:0000256" key="8">
    <source>
        <dbReference type="HAMAP-Rule" id="MF_00158"/>
    </source>
</evidence>
<keyword evidence="3 8" id="KW-0436">Ligase</keyword>
<dbReference type="NCBIfam" id="TIGR00018">
    <property type="entry name" value="panC"/>
    <property type="match status" value="1"/>
</dbReference>
<evidence type="ECO:0000256" key="7">
    <source>
        <dbReference type="ARBA" id="ARBA00048258"/>
    </source>
</evidence>
<feature type="binding site" evidence="8">
    <location>
        <position position="61"/>
    </location>
    <ligand>
        <name>(R)-pantoate</name>
        <dbReference type="ChEBI" id="CHEBI:15980"/>
    </ligand>
</feature>
<dbReference type="InterPro" id="IPR003721">
    <property type="entry name" value="Pantoate_ligase"/>
</dbReference>
<dbReference type="PANTHER" id="PTHR21299">
    <property type="entry name" value="CYTIDYLATE KINASE/PANTOATE-BETA-ALANINE LIGASE"/>
    <property type="match status" value="1"/>
</dbReference>
<protein>
    <recommendedName>
        <fullName evidence="8">Pantothenate synthetase</fullName>
        <shortName evidence="8">PS</shortName>
        <ecNumber evidence="8">6.3.2.1</ecNumber>
    </recommendedName>
    <alternativeName>
        <fullName evidence="8">Pantoate--beta-alanine ligase</fullName>
    </alternativeName>
    <alternativeName>
        <fullName evidence="8">Pantoate-activating enzyme</fullName>
    </alternativeName>
</protein>
<keyword evidence="4 8" id="KW-0566">Pantothenate biosynthesis</keyword>
<dbReference type="Gene3D" id="3.40.50.620">
    <property type="entry name" value="HUPs"/>
    <property type="match status" value="1"/>
</dbReference>
<evidence type="ECO:0000256" key="5">
    <source>
        <dbReference type="ARBA" id="ARBA00022741"/>
    </source>
</evidence>
<evidence type="ECO:0000313" key="9">
    <source>
        <dbReference type="EMBL" id="MBB3712789.1"/>
    </source>
</evidence>
<comment type="subcellular location">
    <subcellularLocation>
        <location evidence="8">Cytoplasm</location>
    </subcellularLocation>
</comment>
<feature type="active site" description="Proton donor" evidence="8">
    <location>
        <position position="37"/>
    </location>
</feature>
<keyword evidence="10" id="KW-1185">Reference proteome</keyword>
<feature type="binding site" evidence="8">
    <location>
        <begin position="184"/>
        <end position="187"/>
    </location>
    <ligand>
        <name>ATP</name>
        <dbReference type="ChEBI" id="CHEBI:30616"/>
    </ligand>
</feature>
<keyword evidence="5 8" id="KW-0547">Nucleotide-binding</keyword>
<dbReference type="Gene3D" id="3.30.1300.10">
    <property type="entry name" value="Pantoate-beta-alanine ligase, C-terminal domain"/>
    <property type="match status" value="1"/>
</dbReference>
<comment type="subunit">
    <text evidence="8">Homodimer.</text>
</comment>
<keyword evidence="8" id="KW-0963">Cytoplasm</keyword>
<comment type="similarity">
    <text evidence="2 8">Belongs to the pantothenate synthetase family.</text>
</comment>
<dbReference type="Proteomes" id="UP000576152">
    <property type="component" value="Unassembled WGS sequence"/>
</dbReference>
<dbReference type="PANTHER" id="PTHR21299:SF1">
    <property type="entry name" value="PANTOATE--BETA-ALANINE LIGASE"/>
    <property type="match status" value="1"/>
</dbReference>
<evidence type="ECO:0000256" key="1">
    <source>
        <dbReference type="ARBA" id="ARBA00004990"/>
    </source>
</evidence>
<evidence type="ECO:0000256" key="2">
    <source>
        <dbReference type="ARBA" id="ARBA00009256"/>
    </source>
</evidence>
<dbReference type="EC" id="6.3.2.1" evidence="8"/>
<feature type="binding site" evidence="8">
    <location>
        <position position="153"/>
    </location>
    <ligand>
        <name>(R)-pantoate</name>
        <dbReference type="ChEBI" id="CHEBI:15980"/>
    </ligand>
</feature>
<feature type="binding site" evidence="8">
    <location>
        <begin position="147"/>
        <end position="150"/>
    </location>
    <ligand>
        <name>ATP</name>
        <dbReference type="ChEBI" id="CHEBI:30616"/>
    </ligand>
</feature>
<dbReference type="SUPFAM" id="SSF52374">
    <property type="entry name" value="Nucleotidylyl transferase"/>
    <property type="match status" value="1"/>
</dbReference>
<evidence type="ECO:0000256" key="3">
    <source>
        <dbReference type="ARBA" id="ARBA00022598"/>
    </source>
</evidence>
<sequence length="285" mass="30975">MHICRSIAAIRDAVAAFRADGHSVGLVTTMGALHAGHMSLIAAARRDHDRVVATIFVNPTQFGDPKDLETYPRTEEADLAMLEAAGCDAVLIPRAEEIYPEGDETIVETRDLAVRLHGAVRPGHFRGVATVVTKLFNITRPDAAYFGEKDYQQLQVIRRMTIDLHMGIDIVGVPTMREADGLAMSSRNVRLTPEDRAAAVVLNRALDRAERLAIERGSPAQIEAAIRATIADEPRARLTGLDIARPHDLAPLSQSADTPLSEPAAIMISAQFGEVLLIDQREIAP</sequence>
<dbReference type="InterPro" id="IPR042176">
    <property type="entry name" value="Pantoate_ligase_C"/>
</dbReference>
<comment type="pathway">
    <text evidence="1 8">Cofactor biosynthesis; (R)-pantothenate biosynthesis; (R)-pantothenate from (R)-pantoate and beta-alanine: step 1/1.</text>
</comment>
<accession>A0ABR6HQF6</accession>
<feature type="binding site" evidence="8">
    <location>
        <begin position="30"/>
        <end position="37"/>
    </location>
    <ligand>
        <name>ATP</name>
        <dbReference type="ChEBI" id="CHEBI:30616"/>
    </ligand>
</feature>
<name>A0ABR6HQF6_9RHOB</name>
<dbReference type="HAMAP" id="MF_00158">
    <property type="entry name" value="PanC"/>
    <property type="match status" value="1"/>
</dbReference>
<dbReference type="CDD" id="cd00560">
    <property type="entry name" value="PanC"/>
    <property type="match status" value="1"/>
</dbReference>
<comment type="catalytic activity">
    <reaction evidence="7 8">
        <text>(R)-pantoate + beta-alanine + ATP = (R)-pantothenate + AMP + diphosphate + H(+)</text>
        <dbReference type="Rhea" id="RHEA:10912"/>
        <dbReference type="ChEBI" id="CHEBI:15378"/>
        <dbReference type="ChEBI" id="CHEBI:15980"/>
        <dbReference type="ChEBI" id="CHEBI:29032"/>
        <dbReference type="ChEBI" id="CHEBI:30616"/>
        <dbReference type="ChEBI" id="CHEBI:33019"/>
        <dbReference type="ChEBI" id="CHEBI:57966"/>
        <dbReference type="ChEBI" id="CHEBI:456215"/>
        <dbReference type="EC" id="6.3.2.1"/>
    </reaction>
</comment>
<reference evidence="9 10" key="1">
    <citation type="submission" date="2020-08" db="EMBL/GenBank/DDBJ databases">
        <title>Genomic Encyclopedia of Type Strains, Phase III (KMG-III): the genomes of soil and plant-associated and newly described type strains.</title>
        <authorList>
            <person name="Whitman W."/>
        </authorList>
    </citation>
    <scope>NUCLEOTIDE SEQUENCE [LARGE SCALE GENOMIC DNA]</scope>
    <source>
        <strain evidence="9 10">CECT 8572</strain>
    </source>
</reference>
<feature type="binding site" evidence="8">
    <location>
        <position position="61"/>
    </location>
    <ligand>
        <name>beta-alanine</name>
        <dbReference type="ChEBI" id="CHEBI:57966"/>
    </ligand>
</feature>
<dbReference type="Pfam" id="PF02569">
    <property type="entry name" value="Pantoate_ligase"/>
    <property type="match status" value="1"/>
</dbReference>
<evidence type="ECO:0000313" key="10">
    <source>
        <dbReference type="Proteomes" id="UP000576152"/>
    </source>
</evidence>
<comment type="caution">
    <text evidence="9">The sequence shown here is derived from an EMBL/GenBank/DDBJ whole genome shotgun (WGS) entry which is preliminary data.</text>
</comment>
<dbReference type="RefSeq" id="WP_183473690.1">
    <property type="nucleotide sequence ID" value="NZ_JACIBX010000008.1"/>
</dbReference>
<comment type="caution">
    <text evidence="8">Lacks conserved residue(s) required for the propagation of feature annotation.</text>
</comment>
<comment type="function">
    <text evidence="8">Catalyzes the condensation of pantoate with beta-alanine in an ATP-dependent reaction via a pantoyl-adenylate intermediate.</text>
</comment>
<dbReference type="GO" id="GO:0004592">
    <property type="term" value="F:pantoate-beta-alanine ligase activity"/>
    <property type="evidence" value="ECO:0007669"/>
    <property type="project" value="UniProtKB-EC"/>
</dbReference>
<gene>
    <name evidence="8" type="primary">panC</name>
    <name evidence="9" type="ORF">FHS00_002384</name>
</gene>